<organism evidence="7 8">
    <name type="scientific">Cerrena zonata</name>
    <dbReference type="NCBI Taxonomy" id="2478898"/>
    <lineage>
        <taxon>Eukaryota</taxon>
        <taxon>Fungi</taxon>
        <taxon>Dikarya</taxon>
        <taxon>Basidiomycota</taxon>
        <taxon>Agaricomycotina</taxon>
        <taxon>Agaricomycetes</taxon>
        <taxon>Polyporales</taxon>
        <taxon>Cerrenaceae</taxon>
        <taxon>Cerrena</taxon>
    </lineage>
</organism>
<gene>
    <name evidence="7" type="ORF">QCA50_006003</name>
</gene>
<keyword evidence="5 6" id="KW-0456">Lyase</keyword>
<comment type="cofactor">
    <cofactor evidence="1 6">
        <name>Mg(2+)</name>
        <dbReference type="ChEBI" id="CHEBI:18420"/>
    </cofactor>
</comment>
<comment type="caution">
    <text evidence="7">The sequence shown here is derived from an EMBL/GenBank/DDBJ whole genome shotgun (WGS) entry which is preliminary data.</text>
</comment>
<dbReference type="GO" id="GO:0046872">
    <property type="term" value="F:metal ion binding"/>
    <property type="evidence" value="ECO:0007669"/>
    <property type="project" value="UniProtKB-KW"/>
</dbReference>
<dbReference type="GO" id="GO:0010333">
    <property type="term" value="F:terpene synthase activity"/>
    <property type="evidence" value="ECO:0007669"/>
    <property type="project" value="InterPro"/>
</dbReference>
<evidence type="ECO:0000256" key="5">
    <source>
        <dbReference type="ARBA" id="ARBA00023239"/>
    </source>
</evidence>
<keyword evidence="3 6" id="KW-0479">Metal-binding</keyword>
<evidence type="ECO:0000256" key="3">
    <source>
        <dbReference type="ARBA" id="ARBA00022723"/>
    </source>
</evidence>
<name>A0AAW0GN07_9APHY</name>
<reference evidence="7 8" key="1">
    <citation type="submission" date="2022-09" db="EMBL/GenBank/DDBJ databases">
        <authorList>
            <person name="Palmer J.M."/>
        </authorList>
    </citation>
    <scope>NUCLEOTIDE SEQUENCE [LARGE SCALE GENOMIC DNA]</scope>
    <source>
        <strain evidence="7 8">DSM 7382</strain>
    </source>
</reference>
<dbReference type="EMBL" id="JASBNA010000006">
    <property type="protein sequence ID" value="KAK7690901.1"/>
    <property type="molecule type" value="Genomic_DNA"/>
</dbReference>
<dbReference type="Proteomes" id="UP001385951">
    <property type="component" value="Unassembled WGS sequence"/>
</dbReference>
<keyword evidence="4 6" id="KW-0460">Magnesium</keyword>
<dbReference type="Gene3D" id="1.10.600.10">
    <property type="entry name" value="Farnesyl Diphosphate Synthase"/>
    <property type="match status" value="1"/>
</dbReference>
<evidence type="ECO:0000313" key="8">
    <source>
        <dbReference type="Proteomes" id="UP001385951"/>
    </source>
</evidence>
<evidence type="ECO:0000256" key="6">
    <source>
        <dbReference type="RuleBase" id="RU366034"/>
    </source>
</evidence>
<dbReference type="SFLD" id="SFLDG01020">
    <property type="entry name" value="Terpene_Cyclase_Like_2"/>
    <property type="match status" value="1"/>
</dbReference>
<dbReference type="EC" id="4.2.3.-" evidence="6"/>
<evidence type="ECO:0000256" key="2">
    <source>
        <dbReference type="ARBA" id="ARBA00006333"/>
    </source>
</evidence>
<dbReference type="PANTHER" id="PTHR35201">
    <property type="entry name" value="TERPENE SYNTHASE"/>
    <property type="match status" value="1"/>
</dbReference>
<evidence type="ECO:0000256" key="4">
    <source>
        <dbReference type="ARBA" id="ARBA00022842"/>
    </source>
</evidence>
<dbReference type="PANTHER" id="PTHR35201:SF4">
    <property type="entry name" value="BETA-PINACENE SYNTHASE-RELATED"/>
    <property type="match status" value="1"/>
</dbReference>
<sequence length="252" mass="29120">MDWAFCFDDWSDQYADVEVQTAVESIKQCLRNPIVQQDDPPFYRLTKSLFGRFFQTAGPRCAKRFIQTMDQYLDGVVYEVTSRECDILDSQHYTTLRRKTSGLYPSFVLTEFAAGLDLPDEVTDNPAIRSMEDAANDWVSWTNDIFSYRKEEVVGGTHNLVAVIMNELDLDLQSAMDRAGQMCFSCITRFEADRRILPSWGSEIDQQVETYIQGLQSWIVGSLHWSFACQRYFESRGEKIKNHRVVDLIPRG</sequence>
<proteinExistence type="inferred from homology"/>
<evidence type="ECO:0000256" key="1">
    <source>
        <dbReference type="ARBA" id="ARBA00001946"/>
    </source>
</evidence>
<keyword evidence="8" id="KW-1185">Reference proteome</keyword>
<dbReference type="InterPro" id="IPR008949">
    <property type="entry name" value="Isoprenoid_synthase_dom_sf"/>
</dbReference>
<dbReference type="SUPFAM" id="SSF48576">
    <property type="entry name" value="Terpenoid synthases"/>
    <property type="match status" value="1"/>
</dbReference>
<dbReference type="GO" id="GO:0008299">
    <property type="term" value="P:isoprenoid biosynthetic process"/>
    <property type="evidence" value="ECO:0007669"/>
    <property type="project" value="UniProtKB-ARBA"/>
</dbReference>
<dbReference type="AlphaFoldDB" id="A0AAW0GN07"/>
<dbReference type="SFLD" id="SFLDS00005">
    <property type="entry name" value="Isoprenoid_Synthase_Type_I"/>
    <property type="match status" value="1"/>
</dbReference>
<dbReference type="InterPro" id="IPR034686">
    <property type="entry name" value="Terpene_cyclase-like_2"/>
</dbReference>
<dbReference type="Pfam" id="PF19086">
    <property type="entry name" value="Terpene_syn_C_2"/>
    <property type="match status" value="1"/>
</dbReference>
<comment type="similarity">
    <text evidence="2 6">Belongs to the terpene synthase family.</text>
</comment>
<protein>
    <recommendedName>
        <fullName evidence="6">Terpene synthase</fullName>
        <ecNumber evidence="6">4.2.3.-</ecNumber>
    </recommendedName>
</protein>
<evidence type="ECO:0000313" key="7">
    <source>
        <dbReference type="EMBL" id="KAK7690901.1"/>
    </source>
</evidence>
<accession>A0AAW0GN07</accession>